<evidence type="ECO:0000256" key="1">
    <source>
        <dbReference type="SAM" id="Phobius"/>
    </source>
</evidence>
<feature type="transmembrane region" description="Helical" evidence="1">
    <location>
        <begin position="16"/>
        <end position="35"/>
    </location>
</feature>
<keyword evidence="1" id="KW-0472">Membrane</keyword>
<feature type="transmembrane region" description="Helical" evidence="1">
    <location>
        <begin position="47"/>
        <end position="65"/>
    </location>
</feature>
<dbReference type="EMBL" id="AYYI01000038">
    <property type="protein sequence ID" value="KRM97655.1"/>
    <property type="molecule type" value="Genomic_DNA"/>
</dbReference>
<accession>A0A0R2D114</accession>
<dbReference type="AlphaFoldDB" id="A0A0R2D114"/>
<organism evidence="3 4">
    <name type="scientific">Loigolactobacillus rennini DSM 20253</name>
    <dbReference type="NCBI Taxonomy" id="1423796"/>
    <lineage>
        <taxon>Bacteria</taxon>
        <taxon>Bacillati</taxon>
        <taxon>Bacillota</taxon>
        <taxon>Bacilli</taxon>
        <taxon>Lactobacillales</taxon>
        <taxon>Lactobacillaceae</taxon>
        <taxon>Loigolactobacillus</taxon>
    </lineage>
</organism>
<keyword evidence="1" id="KW-1133">Transmembrane helix</keyword>
<reference evidence="3 4" key="1">
    <citation type="journal article" date="2015" name="Genome Announc.">
        <title>Expanding the biotechnology potential of lactobacilli through comparative genomics of 213 strains and associated genera.</title>
        <authorList>
            <person name="Sun Z."/>
            <person name="Harris H.M."/>
            <person name="McCann A."/>
            <person name="Guo C."/>
            <person name="Argimon S."/>
            <person name="Zhang W."/>
            <person name="Yang X."/>
            <person name="Jeffery I.B."/>
            <person name="Cooney J.C."/>
            <person name="Kagawa T.F."/>
            <person name="Liu W."/>
            <person name="Song Y."/>
            <person name="Salvetti E."/>
            <person name="Wrobel A."/>
            <person name="Rasinkangas P."/>
            <person name="Parkhill J."/>
            <person name="Rea M.C."/>
            <person name="O'Sullivan O."/>
            <person name="Ritari J."/>
            <person name="Douillard F.P."/>
            <person name="Paul Ross R."/>
            <person name="Yang R."/>
            <person name="Briner A.E."/>
            <person name="Felis G.E."/>
            <person name="de Vos W.M."/>
            <person name="Barrangou R."/>
            <person name="Klaenhammer T.R."/>
            <person name="Caufield P.W."/>
            <person name="Cui Y."/>
            <person name="Zhang H."/>
            <person name="O'Toole P.W."/>
        </authorList>
    </citation>
    <scope>NUCLEOTIDE SEQUENCE [LARGE SCALE GENOMIC DNA]</scope>
    <source>
        <strain evidence="3 4">DSM 20253</strain>
    </source>
</reference>
<proteinExistence type="predicted"/>
<feature type="transmembrane region" description="Helical" evidence="1">
    <location>
        <begin position="100"/>
        <end position="117"/>
    </location>
</feature>
<keyword evidence="4" id="KW-1185">Reference proteome</keyword>
<comment type="caution">
    <text evidence="3">The sequence shown here is derived from an EMBL/GenBank/DDBJ whole genome shotgun (WGS) entry which is preliminary data.</text>
</comment>
<keyword evidence="1" id="KW-0812">Transmembrane</keyword>
<dbReference type="PATRIC" id="fig|1423796.3.peg.1446"/>
<evidence type="ECO:0000313" key="4">
    <source>
        <dbReference type="Proteomes" id="UP000051638"/>
    </source>
</evidence>
<dbReference type="InterPro" id="IPR025007">
    <property type="entry name" value="DUF3899"/>
</dbReference>
<evidence type="ECO:0000259" key="2">
    <source>
        <dbReference type="Pfam" id="PF13038"/>
    </source>
</evidence>
<protein>
    <recommendedName>
        <fullName evidence="2">DUF3899 domain-containing protein</fullName>
    </recommendedName>
</protein>
<dbReference type="Proteomes" id="UP000051638">
    <property type="component" value="Unassembled WGS sequence"/>
</dbReference>
<name>A0A0R2D114_9LACO</name>
<dbReference type="Pfam" id="PF13038">
    <property type="entry name" value="DUF3899"/>
    <property type="match status" value="1"/>
</dbReference>
<feature type="domain" description="DUF3899" evidence="2">
    <location>
        <begin position="45"/>
        <end position="116"/>
    </location>
</feature>
<evidence type="ECO:0000313" key="3">
    <source>
        <dbReference type="EMBL" id="KRM97655.1"/>
    </source>
</evidence>
<sequence length="118" mass="13699">METNVKRSVNIMIKKISWVSTIISLAFALVLTFLSDKRTFKLNLSNNLFLIGLFILVIALVLYLYDAHIFRHLTWHRPQTPSVSQKDTKQPAFYTKLRRVFLWLGLIEMAASIVISFL</sequence>
<gene>
    <name evidence="3" type="ORF">FC24_GL001419</name>
</gene>